<protein>
    <submittedName>
        <fullName evidence="3">Bacterial transferase hexapeptide repeat protein</fullName>
    </submittedName>
</protein>
<evidence type="ECO:0000256" key="2">
    <source>
        <dbReference type="ARBA" id="ARBA00022737"/>
    </source>
</evidence>
<dbReference type="RefSeq" id="WP_007045738.1">
    <property type="nucleotide sequence ID" value="NZ_GG704769.1"/>
</dbReference>
<dbReference type="InterPro" id="IPR018357">
    <property type="entry name" value="Hexapep_transf_CS"/>
</dbReference>
<dbReference type="Gene3D" id="2.160.10.10">
    <property type="entry name" value="Hexapeptide repeat proteins"/>
    <property type="match status" value="2"/>
</dbReference>
<organism evidence="3 4">
    <name type="scientific">Subdoligranulum variabile DSM 15176</name>
    <dbReference type="NCBI Taxonomy" id="411471"/>
    <lineage>
        <taxon>Bacteria</taxon>
        <taxon>Bacillati</taxon>
        <taxon>Bacillota</taxon>
        <taxon>Clostridia</taxon>
        <taxon>Eubacteriales</taxon>
        <taxon>Oscillospiraceae</taxon>
        <taxon>Subdoligranulum</taxon>
    </lineage>
</organism>
<dbReference type="CDD" id="cd03358">
    <property type="entry name" value="LbH_WxcM_N_like"/>
    <property type="match status" value="1"/>
</dbReference>
<dbReference type="eggNOG" id="COG1044">
    <property type="taxonomic scope" value="Bacteria"/>
</dbReference>
<reference evidence="3" key="1">
    <citation type="submission" date="2009-12" db="EMBL/GenBank/DDBJ databases">
        <authorList>
            <person name="Weinstock G."/>
            <person name="Sodergren E."/>
            <person name="Clifton S."/>
            <person name="Fulton L."/>
            <person name="Fulton B."/>
            <person name="Courtney L."/>
            <person name="Fronick C."/>
            <person name="Harrison M."/>
            <person name="Strong C."/>
            <person name="Farmer C."/>
            <person name="Delahaunty K."/>
            <person name="Markovic C."/>
            <person name="Hall O."/>
            <person name="Minx P."/>
            <person name="Tomlinson C."/>
            <person name="Mitreva M."/>
            <person name="Nelson J."/>
            <person name="Hou S."/>
            <person name="Wollam A."/>
            <person name="Pepin K.H."/>
            <person name="Johnson M."/>
            <person name="Bhonagiri V."/>
            <person name="Nash W.E."/>
            <person name="Warren W."/>
            <person name="Chinwalla A."/>
            <person name="Mardis E.R."/>
            <person name="Wilson R.K."/>
        </authorList>
    </citation>
    <scope>NUCLEOTIDE SEQUENCE [LARGE SCALE GENOMIC DNA]</scope>
    <source>
        <strain evidence="3">DSM 15176</strain>
    </source>
</reference>
<dbReference type="SUPFAM" id="SSF51161">
    <property type="entry name" value="Trimeric LpxA-like enzymes"/>
    <property type="match status" value="1"/>
</dbReference>
<dbReference type="InterPro" id="IPR011004">
    <property type="entry name" value="Trimer_LpxA-like_sf"/>
</dbReference>
<dbReference type="PANTHER" id="PTHR43300">
    <property type="entry name" value="ACETYLTRANSFERASE"/>
    <property type="match status" value="1"/>
</dbReference>
<dbReference type="EMBL" id="ACBY02000011">
    <property type="protein sequence ID" value="EFB77485.1"/>
    <property type="molecule type" value="Genomic_DNA"/>
</dbReference>
<accession>D1PIX6</accession>
<keyword evidence="2" id="KW-0677">Repeat</keyword>
<keyword evidence="4" id="KW-1185">Reference proteome</keyword>
<proteinExistence type="predicted"/>
<sequence length="301" mass="33115">MQQNQPARQGSQCVIGSDVRFGENVTLGHHCILEDGVVLGDNVYLDSNTIVRRGVTLGADSFVGANCILGEYQMDFCRDRSAPVHPLTIGAHALIRSNTVLYSGSSIGEGFQTGHHVTIREKTWIGDHVSVGTLSDIQGNCRIGNYVRMHSNVHIGQLSRVDDFVWIFPYVVLTNDPTPPSENFVGVHLHSFSIVATGALVMPGLEIGQDALVAAGAIVTKPVPPYAVVVGNPGRVTSDVRKVKNKITGEPVYPWRHHFKTYMPWEDSDFQRWYDGLDLAGKQHFGLESLLPEDSEKETKR</sequence>
<dbReference type="Proteomes" id="UP000003438">
    <property type="component" value="Unassembled WGS sequence"/>
</dbReference>
<evidence type="ECO:0000313" key="4">
    <source>
        <dbReference type="Proteomes" id="UP000003438"/>
    </source>
</evidence>
<gene>
    <name evidence="3" type="ORF">SUBVAR_04294</name>
</gene>
<dbReference type="Pfam" id="PF00132">
    <property type="entry name" value="Hexapep"/>
    <property type="match status" value="2"/>
</dbReference>
<comment type="caution">
    <text evidence="3">The sequence shown here is derived from an EMBL/GenBank/DDBJ whole genome shotgun (WGS) entry which is preliminary data.</text>
</comment>
<dbReference type="InterPro" id="IPR001451">
    <property type="entry name" value="Hexapep"/>
</dbReference>
<keyword evidence="1 3" id="KW-0808">Transferase</keyword>
<name>D1PIX6_9FIRM</name>
<dbReference type="OrthoDB" id="9801697at2"/>
<dbReference type="PROSITE" id="PS00101">
    <property type="entry name" value="HEXAPEP_TRANSFERASES"/>
    <property type="match status" value="1"/>
</dbReference>
<evidence type="ECO:0000256" key="1">
    <source>
        <dbReference type="ARBA" id="ARBA00022679"/>
    </source>
</evidence>
<dbReference type="STRING" id="411471.SUBVAR_04294"/>
<dbReference type="InterPro" id="IPR050179">
    <property type="entry name" value="Trans_hexapeptide_repeat"/>
</dbReference>
<dbReference type="HOGENOM" id="CLU_051638_9_0_9"/>
<dbReference type="AlphaFoldDB" id="D1PIX6"/>
<dbReference type="Gene3D" id="6.20.70.30">
    <property type="match status" value="1"/>
</dbReference>
<dbReference type="GO" id="GO:0016740">
    <property type="term" value="F:transferase activity"/>
    <property type="evidence" value="ECO:0007669"/>
    <property type="project" value="UniProtKB-KW"/>
</dbReference>
<evidence type="ECO:0000313" key="3">
    <source>
        <dbReference type="EMBL" id="EFB77485.1"/>
    </source>
</evidence>